<dbReference type="InterPro" id="IPR006440">
    <property type="entry name" value="Doc"/>
</dbReference>
<reference evidence="2" key="1">
    <citation type="submission" date="2014-08" db="EMBL/GenBank/DDBJ databases">
        <authorList>
            <person name="Falentin Helene"/>
        </authorList>
    </citation>
    <scope>NUCLEOTIDE SEQUENCE</scope>
</reference>
<dbReference type="InterPro" id="IPR053737">
    <property type="entry name" value="Type_II_TA_Toxin"/>
</dbReference>
<evidence type="ECO:0000313" key="2">
    <source>
        <dbReference type="EMBL" id="CEP26171.1"/>
    </source>
</evidence>
<dbReference type="Gene3D" id="1.20.120.1870">
    <property type="entry name" value="Fic/DOC protein, Fido domain"/>
    <property type="match status" value="1"/>
</dbReference>
<dbReference type="PROSITE" id="PS51459">
    <property type="entry name" value="FIDO"/>
    <property type="match status" value="1"/>
</dbReference>
<dbReference type="InterPro" id="IPR036597">
    <property type="entry name" value="Fido-like_dom_sf"/>
</dbReference>
<proteinExistence type="predicted"/>
<dbReference type="GO" id="GO:0016301">
    <property type="term" value="F:kinase activity"/>
    <property type="evidence" value="ECO:0007669"/>
    <property type="project" value="InterPro"/>
</dbReference>
<dbReference type="PANTHER" id="PTHR39426:SF1">
    <property type="entry name" value="HOMOLOGY TO DEATH-ON-CURING PROTEIN OF PHAGE P1"/>
    <property type="match status" value="1"/>
</dbReference>
<accession>A0A0B7NTY1</accession>
<dbReference type="AlphaFoldDB" id="A0A0B7NTY1"/>
<dbReference type="EMBL" id="LM676394">
    <property type="protein sequence ID" value="CEP26171.1"/>
    <property type="molecule type" value="Genomic_DNA"/>
</dbReference>
<sequence length="129" mass="14279">MSLWWPVFDDVQSWVTRNGFIARDWGLFDAALNRPLATIGGQEVYPTLWDKAAAFLDSIERSHPFVDGNKRVGFLMVALVLTGNGVDISHISDDDWFELIIQAAAGHLEVAEGASRIRGLVEAEGRPRA</sequence>
<dbReference type="Pfam" id="PF02661">
    <property type="entry name" value="Fic"/>
    <property type="match status" value="1"/>
</dbReference>
<organism evidence="2">
    <name type="scientific">Propionibacterium freudenreichii subsp. freudenreichii</name>
    <dbReference type="NCBI Taxonomy" id="66712"/>
    <lineage>
        <taxon>Bacteria</taxon>
        <taxon>Bacillati</taxon>
        <taxon>Actinomycetota</taxon>
        <taxon>Actinomycetes</taxon>
        <taxon>Propionibacteriales</taxon>
        <taxon>Propionibacteriaceae</taxon>
        <taxon>Propionibacterium</taxon>
    </lineage>
</organism>
<dbReference type="PANTHER" id="PTHR39426">
    <property type="entry name" value="HOMOLOGY TO DEATH-ON-CURING PROTEIN OF PHAGE P1"/>
    <property type="match status" value="1"/>
</dbReference>
<gene>
    <name evidence="2" type="ORF">PFCIRM138_05160</name>
</gene>
<protein>
    <submittedName>
        <fullName evidence="2">Possible death-on-curing protein</fullName>
    </submittedName>
</protein>
<name>A0A0B7NTY1_PROFF</name>
<dbReference type="SUPFAM" id="SSF140931">
    <property type="entry name" value="Fic-like"/>
    <property type="match status" value="1"/>
</dbReference>
<evidence type="ECO:0000259" key="1">
    <source>
        <dbReference type="PROSITE" id="PS51459"/>
    </source>
</evidence>
<feature type="domain" description="Fido" evidence="1">
    <location>
        <begin position="1"/>
        <end position="119"/>
    </location>
</feature>
<dbReference type="InterPro" id="IPR003812">
    <property type="entry name" value="Fido"/>
</dbReference>